<gene>
    <name evidence="1" type="ORF">FCIRC_12054</name>
</gene>
<accession>A0A8H5T0S5</accession>
<name>A0A8H5T0S5_FUSCI</name>
<evidence type="ECO:0000313" key="1">
    <source>
        <dbReference type="EMBL" id="KAF5660696.1"/>
    </source>
</evidence>
<reference evidence="1 2" key="2">
    <citation type="submission" date="2020-05" db="EMBL/GenBank/DDBJ databases">
        <title>Identification and distribution of gene clusters putatively required for synthesis of sphingolipid metabolism inhibitors in phylogenetically diverse species of the filamentous fungus Fusarium.</title>
        <authorList>
            <person name="Kim H.-S."/>
            <person name="Busman M."/>
            <person name="Brown D.W."/>
            <person name="Divon H."/>
            <person name="Uhlig S."/>
            <person name="Proctor R.H."/>
        </authorList>
    </citation>
    <scope>NUCLEOTIDE SEQUENCE [LARGE SCALE GENOMIC DNA]</scope>
    <source>
        <strain evidence="1 2">NRRL 25331</strain>
    </source>
</reference>
<organism evidence="1 2">
    <name type="scientific">Fusarium circinatum</name>
    <name type="common">Pitch canker fungus</name>
    <name type="synonym">Gibberella circinata</name>
    <dbReference type="NCBI Taxonomy" id="48490"/>
    <lineage>
        <taxon>Eukaryota</taxon>
        <taxon>Fungi</taxon>
        <taxon>Dikarya</taxon>
        <taxon>Ascomycota</taxon>
        <taxon>Pezizomycotina</taxon>
        <taxon>Sordariomycetes</taxon>
        <taxon>Hypocreomycetidae</taxon>
        <taxon>Hypocreales</taxon>
        <taxon>Nectriaceae</taxon>
        <taxon>Fusarium</taxon>
        <taxon>Fusarium fujikuroi species complex</taxon>
    </lineage>
</organism>
<dbReference type="EMBL" id="JAAQPE010000507">
    <property type="protein sequence ID" value="KAF5660696.1"/>
    <property type="molecule type" value="Genomic_DNA"/>
</dbReference>
<reference evidence="2" key="1">
    <citation type="journal article" date="2020" name="BMC Genomics">
        <title>Correction to: Identification and distribution of gene clusters required for synthesis of sphingolipid metabolism inhibitors in diverse species of the filamentous fungus Fusarium.</title>
        <authorList>
            <person name="Kim H.S."/>
            <person name="Lohmar J.M."/>
            <person name="Busman M."/>
            <person name="Brown D.W."/>
            <person name="Naumann T.A."/>
            <person name="Divon H.H."/>
            <person name="Lysoe E."/>
            <person name="Uhlig S."/>
            <person name="Proctor R.H."/>
        </authorList>
    </citation>
    <scope>NUCLEOTIDE SEQUENCE [LARGE SCALE GENOMIC DNA]</scope>
    <source>
        <strain evidence="2">NRRL 25331</strain>
    </source>
</reference>
<proteinExistence type="predicted"/>
<protein>
    <submittedName>
        <fullName evidence="1">Uncharacterized protein</fullName>
    </submittedName>
</protein>
<comment type="caution">
    <text evidence="1">The sequence shown here is derived from an EMBL/GenBank/DDBJ whole genome shotgun (WGS) entry which is preliminary data.</text>
</comment>
<sequence length="581" mass="67036">MSLPLAARTLDTMVPRSFVSLPCELRHMIYKYYFTTEQGYHFNAASRKLTTADGEPIDLALIYTCRLIAEETKAMPFLYNDISFKTFYQENLSLWLCRFEGLVNGQFQHQMQLINDLCPFITREMHLLVKERFPWFTTHLSNVLAYRRNLSSRLSYGRNSRLRLRDGWLDIHHGRLKMDGTPPDDDIYRDICSNDRAHSAHRAAIEFTLRLLCEVSDSQFVARVNELLVDWEYSGGARLSNFLDQCYKPWRFPSSLSDLDDMGRRLGDGQGWARINSWETSIRHEKQYRLLHRFSAVSAAIGFLDALSLDKRSSLRNINIHEDRVSSGYPDGHAIGLIPFCQENKRLRIRHKLSMVRNLFDRASLSQVGAFDIIQDLEDQGDQGGRWTNEDFLAHTADGLYPIVANCLAEAMFLPDAGMPDGSYTLLLDAEDATDMCSTIFQQDILRKEATRIVLARALKEDPDGDWVNECELEIKKSLKAHAGALEHLTNKTSFLESNFYPGHLKNVDALMAYYKAIGMEQCAFDLRWWENYDYDFTLFSHVPVYGPLLSENFESRKIPGYPPEEYAMFSKQLRDFLVFG</sequence>
<evidence type="ECO:0000313" key="2">
    <source>
        <dbReference type="Proteomes" id="UP000572754"/>
    </source>
</evidence>
<dbReference type="Proteomes" id="UP000572754">
    <property type="component" value="Unassembled WGS sequence"/>
</dbReference>
<dbReference type="AlphaFoldDB" id="A0A8H5T0S5"/>
<keyword evidence="2" id="KW-1185">Reference proteome</keyword>